<dbReference type="PANTHER" id="PTHR10963:SF55">
    <property type="entry name" value="GLYCOSIDE HYDROLASE FAMILY 16 PROTEIN"/>
    <property type="match status" value="1"/>
</dbReference>
<evidence type="ECO:0000259" key="2">
    <source>
        <dbReference type="PROSITE" id="PS51762"/>
    </source>
</evidence>
<proteinExistence type="inferred from homology"/>
<sequence>MSIRTTLQLIAALAMLSCKTYHNGKKLVWHDEFNQPGLPDPAKWTCEVGGNGFGNNELQFYTNNRTDNARVEDGHLIIEARKEKWENRDYTSAKLVTKNTFPFQYGSIEVRAKLPKGKGTWPAIWMLSQNLKKWPDDGEIDIMEHVGYHEGFIHGSVHTKKYNHIIGTQKTDTIIVKDATKKFHIYRADWSPDKIEMYVDNHHYFTYVNTEKTYESWPFDQPFYLIINQAVGGNWCGKEGVDSGIYPQKFLIDYVRIYKLIK</sequence>
<dbReference type="AlphaFoldDB" id="A0A1U7PQY4"/>
<keyword evidence="3" id="KW-0378">Hydrolase</keyword>
<gene>
    <name evidence="3" type="ORF">SAMN05660493_00668</name>
</gene>
<comment type="similarity">
    <text evidence="1">Belongs to the glycosyl hydrolase 16 family.</text>
</comment>
<dbReference type="OrthoDB" id="9809583at2"/>
<dbReference type="PROSITE" id="PS51762">
    <property type="entry name" value="GH16_2"/>
    <property type="match status" value="1"/>
</dbReference>
<dbReference type="Proteomes" id="UP000187261">
    <property type="component" value="Unassembled WGS sequence"/>
</dbReference>
<accession>A0A1U7PQY4</accession>
<evidence type="ECO:0000313" key="4">
    <source>
        <dbReference type="Proteomes" id="UP000187261"/>
    </source>
</evidence>
<dbReference type="Gene3D" id="2.60.120.200">
    <property type="match status" value="1"/>
</dbReference>
<reference evidence="4" key="1">
    <citation type="submission" date="2016-10" db="EMBL/GenBank/DDBJ databases">
        <authorList>
            <person name="Varghese N."/>
            <person name="Submissions S."/>
        </authorList>
    </citation>
    <scope>NUCLEOTIDE SEQUENCE [LARGE SCALE GENOMIC DNA]</scope>
    <source>
        <strain evidence="4">DSM 19482</strain>
    </source>
</reference>
<dbReference type="GO" id="GO:0004553">
    <property type="term" value="F:hydrolase activity, hydrolyzing O-glycosyl compounds"/>
    <property type="evidence" value="ECO:0007669"/>
    <property type="project" value="InterPro"/>
</dbReference>
<feature type="domain" description="GH16" evidence="2">
    <location>
        <begin position="33"/>
        <end position="262"/>
    </location>
</feature>
<keyword evidence="4" id="KW-1185">Reference proteome</keyword>
<dbReference type="CDD" id="cd08023">
    <property type="entry name" value="GH16_laminarinase_like"/>
    <property type="match status" value="1"/>
</dbReference>
<evidence type="ECO:0000313" key="3">
    <source>
        <dbReference type="EMBL" id="SIT95996.1"/>
    </source>
</evidence>
<dbReference type="Pfam" id="PF00722">
    <property type="entry name" value="Glyco_hydro_16"/>
    <property type="match status" value="1"/>
</dbReference>
<dbReference type="PROSITE" id="PS51257">
    <property type="entry name" value="PROKAR_LIPOPROTEIN"/>
    <property type="match status" value="1"/>
</dbReference>
<dbReference type="SUPFAM" id="SSF49899">
    <property type="entry name" value="Concanavalin A-like lectins/glucanases"/>
    <property type="match status" value="1"/>
</dbReference>
<dbReference type="InterPro" id="IPR013320">
    <property type="entry name" value="ConA-like_dom_sf"/>
</dbReference>
<evidence type="ECO:0000256" key="1">
    <source>
        <dbReference type="ARBA" id="ARBA00006865"/>
    </source>
</evidence>
<organism evidence="3 4">
    <name type="scientific">Epilithonimonas bovis DSM 19482</name>
    <dbReference type="NCBI Taxonomy" id="1121284"/>
    <lineage>
        <taxon>Bacteria</taxon>
        <taxon>Pseudomonadati</taxon>
        <taxon>Bacteroidota</taxon>
        <taxon>Flavobacteriia</taxon>
        <taxon>Flavobacteriales</taxon>
        <taxon>Weeksellaceae</taxon>
        <taxon>Chryseobacterium group</taxon>
        <taxon>Epilithonimonas</taxon>
    </lineage>
</organism>
<dbReference type="InterPro" id="IPR000757">
    <property type="entry name" value="Beta-glucanase-like"/>
</dbReference>
<dbReference type="EMBL" id="FTPU01000005">
    <property type="protein sequence ID" value="SIT95996.1"/>
    <property type="molecule type" value="Genomic_DNA"/>
</dbReference>
<dbReference type="InterPro" id="IPR050546">
    <property type="entry name" value="Glycosyl_Hydrlase_16"/>
</dbReference>
<dbReference type="RefSeq" id="WP_076782058.1">
    <property type="nucleotide sequence ID" value="NZ_FTPU01000005.1"/>
</dbReference>
<protein>
    <submittedName>
        <fullName evidence="3">Glycosyl hydrolases family 16</fullName>
    </submittedName>
</protein>
<dbReference type="STRING" id="1121284.SAMN05660493_00668"/>
<dbReference type="PANTHER" id="PTHR10963">
    <property type="entry name" value="GLYCOSYL HYDROLASE-RELATED"/>
    <property type="match status" value="1"/>
</dbReference>
<name>A0A1U7PQY4_9FLAO</name>
<dbReference type="GO" id="GO:0005975">
    <property type="term" value="P:carbohydrate metabolic process"/>
    <property type="evidence" value="ECO:0007669"/>
    <property type="project" value="InterPro"/>
</dbReference>